<evidence type="ECO:0000256" key="7">
    <source>
        <dbReference type="PIRSR" id="PIRSR602403-1"/>
    </source>
</evidence>
<dbReference type="PRINTS" id="PR00465">
    <property type="entry name" value="EP450IV"/>
</dbReference>
<dbReference type="InterPro" id="IPR036396">
    <property type="entry name" value="Cyt_P450_sf"/>
</dbReference>
<dbReference type="Gene3D" id="1.10.630.10">
    <property type="entry name" value="Cytochrome P450"/>
    <property type="match status" value="1"/>
</dbReference>
<organism evidence="9 10">
    <name type="scientific">Cercophora newfieldiana</name>
    <dbReference type="NCBI Taxonomy" id="92897"/>
    <lineage>
        <taxon>Eukaryota</taxon>
        <taxon>Fungi</taxon>
        <taxon>Dikarya</taxon>
        <taxon>Ascomycota</taxon>
        <taxon>Pezizomycotina</taxon>
        <taxon>Sordariomycetes</taxon>
        <taxon>Sordariomycetidae</taxon>
        <taxon>Sordariales</taxon>
        <taxon>Lasiosphaeriaceae</taxon>
        <taxon>Cercophora</taxon>
    </lineage>
</organism>
<keyword evidence="4 7" id="KW-0479">Metal-binding</keyword>
<keyword evidence="6" id="KW-0560">Oxidoreductase</keyword>
<comment type="similarity">
    <text evidence="2">Belongs to the cytochrome P450 family.</text>
</comment>
<dbReference type="InterPro" id="IPR050529">
    <property type="entry name" value="CYP450_sterol_14alpha_dmase"/>
</dbReference>
<name>A0AA40CSU4_9PEZI</name>
<feature type="region of interest" description="Disordered" evidence="8">
    <location>
        <begin position="530"/>
        <end position="550"/>
    </location>
</feature>
<dbReference type="GO" id="GO:0016705">
    <property type="term" value="F:oxidoreductase activity, acting on paired donors, with incorporation or reduction of molecular oxygen"/>
    <property type="evidence" value="ECO:0007669"/>
    <property type="project" value="InterPro"/>
</dbReference>
<comment type="cofactor">
    <cofactor evidence="1 7">
        <name>heme</name>
        <dbReference type="ChEBI" id="CHEBI:30413"/>
    </cofactor>
</comment>
<feature type="binding site" description="axial binding residue" evidence="7">
    <location>
        <position position="498"/>
    </location>
    <ligand>
        <name>heme</name>
        <dbReference type="ChEBI" id="CHEBI:30413"/>
    </ligand>
    <ligandPart>
        <name>Fe</name>
        <dbReference type="ChEBI" id="CHEBI:18248"/>
    </ligandPart>
</feature>
<keyword evidence="6" id="KW-0503">Monooxygenase</keyword>
<dbReference type="AlphaFoldDB" id="A0AA40CSU4"/>
<dbReference type="CDD" id="cd11040">
    <property type="entry name" value="CYP7_CYP8-like"/>
    <property type="match status" value="1"/>
</dbReference>
<evidence type="ECO:0000256" key="1">
    <source>
        <dbReference type="ARBA" id="ARBA00001971"/>
    </source>
</evidence>
<reference evidence="9" key="1">
    <citation type="submission" date="2023-06" db="EMBL/GenBank/DDBJ databases">
        <title>Genome-scale phylogeny and comparative genomics of the fungal order Sordariales.</title>
        <authorList>
            <consortium name="Lawrence Berkeley National Laboratory"/>
            <person name="Hensen N."/>
            <person name="Bonometti L."/>
            <person name="Westerberg I."/>
            <person name="Brannstrom I.O."/>
            <person name="Guillou S."/>
            <person name="Cros-Aarteil S."/>
            <person name="Calhoun S."/>
            <person name="Haridas S."/>
            <person name="Kuo A."/>
            <person name="Mondo S."/>
            <person name="Pangilinan J."/>
            <person name="Riley R."/>
            <person name="Labutti K."/>
            <person name="Andreopoulos B."/>
            <person name="Lipzen A."/>
            <person name="Chen C."/>
            <person name="Yanf M."/>
            <person name="Daum C."/>
            <person name="Ng V."/>
            <person name="Clum A."/>
            <person name="Steindorff A."/>
            <person name="Ohm R."/>
            <person name="Martin F."/>
            <person name="Silar P."/>
            <person name="Natvig D."/>
            <person name="Lalanne C."/>
            <person name="Gautier V."/>
            <person name="Ament-Velasquez S.L."/>
            <person name="Kruys A."/>
            <person name="Hutchinson M.I."/>
            <person name="Powell A.J."/>
            <person name="Barry K."/>
            <person name="Miller A.N."/>
            <person name="Grigoriev I.V."/>
            <person name="Debuchy R."/>
            <person name="Gladieux P."/>
            <person name="Thoren M.H."/>
            <person name="Johannesson H."/>
        </authorList>
    </citation>
    <scope>NUCLEOTIDE SEQUENCE</scope>
    <source>
        <strain evidence="9">SMH2532-1</strain>
    </source>
</reference>
<dbReference type="GO" id="GO:0020037">
    <property type="term" value="F:heme binding"/>
    <property type="evidence" value="ECO:0007669"/>
    <property type="project" value="InterPro"/>
</dbReference>
<evidence type="ECO:0000256" key="4">
    <source>
        <dbReference type="ARBA" id="ARBA00022723"/>
    </source>
</evidence>
<keyword evidence="5 7" id="KW-0408">Iron</keyword>
<dbReference type="GO" id="GO:0008395">
    <property type="term" value="F:steroid hydroxylase activity"/>
    <property type="evidence" value="ECO:0007669"/>
    <property type="project" value="TreeGrafter"/>
</dbReference>
<gene>
    <name evidence="9" type="ORF">B0T16DRAFT_325939</name>
</gene>
<comment type="caution">
    <text evidence="9">The sequence shown here is derived from an EMBL/GenBank/DDBJ whole genome shotgun (WGS) entry which is preliminary data.</text>
</comment>
<protein>
    <submittedName>
        <fullName evidence="9">Cytochrome P450</fullName>
    </submittedName>
</protein>
<keyword evidence="10" id="KW-1185">Reference proteome</keyword>
<dbReference type="Proteomes" id="UP001174936">
    <property type="component" value="Unassembled WGS sequence"/>
</dbReference>
<dbReference type="EMBL" id="JAULSV010000003">
    <property type="protein sequence ID" value="KAK0650000.1"/>
    <property type="molecule type" value="Genomic_DNA"/>
</dbReference>
<proteinExistence type="inferred from homology"/>
<dbReference type="SUPFAM" id="SSF48264">
    <property type="entry name" value="Cytochrome P450"/>
    <property type="match status" value="1"/>
</dbReference>
<keyword evidence="3 7" id="KW-0349">Heme</keyword>
<evidence type="ECO:0000313" key="10">
    <source>
        <dbReference type="Proteomes" id="UP001174936"/>
    </source>
</evidence>
<evidence type="ECO:0000256" key="8">
    <source>
        <dbReference type="SAM" id="MobiDB-lite"/>
    </source>
</evidence>
<dbReference type="InterPro" id="IPR001128">
    <property type="entry name" value="Cyt_P450"/>
</dbReference>
<accession>A0AA40CSU4</accession>
<sequence length="564" mass="64321">MATLQGLSFPSLQAWSSVISFQNAFLTISTIGVLTALVSFFHKGKQDGIPELRGTIPYLSSTLLYMTDMRTFLDRARDMLRTSRIMSLKLGPETLYIIKGAENVATMFKTTTTRTSPVGQRRFILRIQKYLWGAVPADYAKFLNDTSGRAKVPLPGTENTPESKRYWRILNDKLHDYFAISSETNALVAVYQRELSKRLEQDFPTTEWTTIMVYAFLQKYMASAATTTLLGPRILTVNPDFHNVLWTFDRFVASLVWGLPKWLTPRAWKTRDRLHAAVHRYLYPAVGEFAWDSDSATADWEPVFGSRVNREVIRWMREDGFAPQTIAGAISILFIFGVNGNTTPVAGWMLMETIQRPELLDRIREEVMGTYVTDPKTGERLIDVQKLLALPLLQSVYTESMRLHVSMNVTREVVGPMSLEGHKLEIGALLQAPTEISHREESVWGVPGHPASEFWAERHIKYVERVDEKDGTVKLEPQFDMTGRQNDFFPYGGGAPVCPGRFFARQEMMLSLAILVSRFDIEFVEWTHMDGSPSERPAENNVEWAGGASVPPDRDMKIRWKRRW</sequence>
<dbReference type="Pfam" id="PF00067">
    <property type="entry name" value="p450"/>
    <property type="match status" value="1"/>
</dbReference>
<dbReference type="GO" id="GO:0005506">
    <property type="term" value="F:iron ion binding"/>
    <property type="evidence" value="ECO:0007669"/>
    <property type="project" value="InterPro"/>
</dbReference>
<dbReference type="InterPro" id="IPR002403">
    <property type="entry name" value="Cyt_P450_E_grp-IV"/>
</dbReference>
<evidence type="ECO:0000256" key="3">
    <source>
        <dbReference type="ARBA" id="ARBA00022617"/>
    </source>
</evidence>
<evidence type="ECO:0000256" key="2">
    <source>
        <dbReference type="ARBA" id="ARBA00010617"/>
    </source>
</evidence>
<dbReference type="PANTHER" id="PTHR24304">
    <property type="entry name" value="CYTOCHROME P450 FAMILY 7"/>
    <property type="match status" value="1"/>
</dbReference>
<evidence type="ECO:0000256" key="5">
    <source>
        <dbReference type="ARBA" id="ARBA00023004"/>
    </source>
</evidence>
<evidence type="ECO:0000256" key="6">
    <source>
        <dbReference type="ARBA" id="ARBA00023033"/>
    </source>
</evidence>
<dbReference type="PANTHER" id="PTHR24304:SF2">
    <property type="entry name" value="24-HYDROXYCHOLESTEROL 7-ALPHA-HYDROXYLASE"/>
    <property type="match status" value="1"/>
</dbReference>
<evidence type="ECO:0000313" key="9">
    <source>
        <dbReference type="EMBL" id="KAK0650000.1"/>
    </source>
</evidence>